<protein>
    <submittedName>
        <fullName evidence="1">Uncharacterized protein</fullName>
    </submittedName>
</protein>
<keyword evidence="2" id="KW-1185">Reference proteome</keyword>
<gene>
    <name evidence="1" type="ORF">J2Z21_009358</name>
</gene>
<proteinExistence type="predicted"/>
<sequence>MLTATRPGHRRACRYARRGCRCYTTEHGAKAKVLRRRANRAAERRVCLAEAAALRPPAHNC</sequence>
<comment type="caution">
    <text evidence="1">The sequence shown here is derived from an EMBL/GenBank/DDBJ whole genome shotgun (WGS) entry which is preliminary data.</text>
</comment>
<evidence type="ECO:0000313" key="2">
    <source>
        <dbReference type="Proteomes" id="UP001519309"/>
    </source>
</evidence>
<accession>A0ABS4M9I6</accession>
<reference evidence="1 2" key="1">
    <citation type="submission" date="2021-03" db="EMBL/GenBank/DDBJ databases">
        <title>Genomic Encyclopedia of Type Strains, Phase IV (KMG-IV): sequencing the most valuable type-strain genomes for metagenomic binning, comparative biology and taxonomic classification.</title>
        <authorList>
            <person name="Goeker M."/>
        </authorList>
    </citation>
    <scope>NUCLEOTIDE SEQUENCE [LARGE SCALE GENOMIC DNA]</scope>
    <source>
        <strain evidence="1 2">DSM 40499</strain>
    </source>
</reference>
<evidence type="ECO:0000313" key="1">
    <source>
        <dbReference type="EMBL" id="MBP2056340.1"/>
    </source>
</evidence>
<organism evidence="1 2">
    <name type="scientific">Streptomyces griseochromogenes</name>
    <dbReference type="NCBI Taxonomy" id="68214"/>
    <lineage>
        <taxon>Bacteria</taxon>
        <taxon>Bacillati</taxon>
        <taxon>Actinomycetota</taxon>
        <taxon>Actinomycetes</taxon>
        <taxon>Kitasatosporales</taxon>
        <taxon>Streptomycetaceae</taxon>
        <taxon>Streptomyces</taxon>
    </lineage>
</organism>
<name>A0ABS4M9I6_9ACTN</name>
<dbReference type="EMBL" id="JAGGLP010000044">
    <property type="protein sequence ID" value="MBP2056340.1"/>
    <property type="molecule type" value="Genomic_DNA"/>
</dbReference>
<dbReference type="Proteomes" id="UP001519309">
    <property type="component" value="Unassembled WGS sequence"/>
</dbReference>